<dbReference type="InterPro" id="IPR016024">
    <property type="entry name" value="ARM-type_fold"/>
</dbReference>
<dbReference type="Proteomes" id="UP001207654">
    <property type="component" value="Unassembled WGS sequence"/>
</dbReference>
<accession>A0ABT4ADE4</accession>
<name>A0ABT4ADE4_9BACT</name>
<reference evidence="2 3" key="1">
    <citation type="submission" date="2022-11" db="EMBL/GenBank/DDBJ databases">
        <title>Minimal conservation of predation-associated metabolite biosynthetic gene clusters underscores biosynthetic potential of Myxococcota including descriptions for ten novel species: Archangium lansinium sp. nov., Myxococcus landrumus sp. nov., Nannocystis bai.</title>
        <authorList>
            <person name="Ahearne A."/>
            <person name="Stevens C."/>
            <person name="Phillips K."/>
        </authorList>
    </citation>
    <scope>NUCLEOTIDE SEQUENCE [LARGE SCALE GENOMIC DNA]</scope>
    <source>
        <strain evidence="2 3">MIWBW</strain>
    </source>
</reference>
<sequence>MSEEFKNLGPEARPDDLSSLRRLEDELQRTGWRMEGRTPREWVAAFALPRPPDSEAETAPVNMVARIGLAAVPALVDTLYTERLAPRPKQDLRIRSLCLEALGLMEPAPTCVIPALLRTLRVRSPRVQRQALDVLAKLRPQPDGVLIRALLVCLASRHEPKTRLHAAHVLTQLDGPLPPEVRRAALERLGDSYQWVRWYALRILGQLPEWDDEVCVALTEQVILDDNNRIPALRLLARADPARAFPLLVEEIQKVEGSEANSKRMEAGLKALRLVEGLGARGESLIPILGRLQGGAVIRAHVEAVVDGILRDQLYRSRPAPSPDPAGDERIARLLQEGLPPGEETPARALARWAEGFLPFGRELCVRMALAAARRVVALWDDKYPDDEGPRSGLIALEDWVVAPTEENAKQAVRLGNNVPSQMFCAPDAFSASWAITYATMCVTSKEPPEEWNPNGKPRHMPGGYLGSCLHAVCRALSGMAVITMSFGSSADSPPPLPPEQAAQEVVKAIRTELLPWLCGTWDPVKEPLRRRRELLAAARG</sequence>
<evidence type="ECO:0000256" key="1">
    <source>
        <dbReference type="SAM" id="MobiDB-lite"/>
    </source>
</evidence>
<dbReference type="InterPro" id="IPR011989">
    <property type="entry name" value="ARM-like"/>
</dbReference>
<keyword evidence="3" id="KW-1185">Reference proteome</keyword>
<dbReference type="SUPFAM" id="SSF48371">
    <property type="entry name" value="ARM repeat"/>
    <property type="match status" value="1"/>
</dbReference>
<evidence type="ECO:0000313" key="2">
    <source>
        <dbReference type="EMBL" id="MCY1079697.1"/>
    </source>
</evidence>
<dbReference type="EMBL" id="JAPNKA010000001">
    <property type="protein sequence ID" value="MCY1079697.1"/>
    <property type="molecule type" value="Genomic_DNA"/>
</dbReference>
<dbReference type="Gene3D" id="1.25.10.10">
    <property type="entry name" value="Leucine-rich Repeat Variant"/>
    <property type="match status" value="1"/>
</dbReference>
<comment type="caution">
    <text evidence="2">The sequence shown here is derived from an EMBL/GenBank/DDBJ whole genome shotgun (WGS) entry which is preliminary data.</text>
</comment>
<protein>
    <recommendedName>
        <fullName evidence="4">HEAT repeat domain-containing protein</fullName>
    </recommendedName>
</protein>
<evidence type="ECO:0008006" key="4">
    <source>
        <dbReference type="Google" id="ProtNLM"/>
    </source>
</evidence>
<organism evidence="2 3">
    <name type="scientific">Archangium lansingense</name>
    <dbReference type="NCBI Taxonomy" id="2995310"/>
    <lineage>
        <taxon>Bacteria</taxon>
        <taxon>Pseudomonadati</taxon>
        <taxon>Myxococcota</taxon>
        <taxon>Myxococcia</taxon>
        <taxon>Myxococcales</taxon>
        <taxon>Cystobacterineae</taxon>
        <taxon>Archangiaceae</taxon>
        <taxon>Archangium</taxon>
    </lineage>
</organism>
<proteinExistence type="predicted"/>
<feature type="region of interest" description="Disordered" evidence="1">
    <location>
        <begin position="1"/>
        <end position="20"/>
    </location>
</feature>
<gene>
    <name evidence="2" type="ORF">OV287_35085</name>
</gene>
<dbReference type="RefSeq" id="WP_267538398.1">
    <property type="nucleotide sequence ID" value="NZ_JAPNKA010000001.1"/>
</dbReference>
<evidence type="ECO:0000313" key="3">
    <source>
        <dbReference type="Proteomes" id="UP001207654"/>
    </source>
</evidence>